<organism evidence="2 3">
    <name type="scientific">Micromonospora cathayae</name>
    <dbReference type="NCBI Taxonomy" id="3028804"/>
    <lineage>
        <taxon>Bacteria</taxon>
        <taxon>Bacillati</taxon>
        <taxon>Actinomycetota</taxon>
        <taxon>Actinomycetes</taxon>
        <taxon>Micromonosporales</taxon>
        <taxon>Micromonosporaceae</taxon>
        <taxon>Micromonospora</taxon>
    </lineage>
</organism>
<dbReference type="EMBL" id="CP118615">
    <property type="protein sequence ID" value="WDZ85842.1"/>
    <property type="molecule type" value="Genomic_DNA"/>
</dbReference>
<evidence type="ECO:0000313" key="3">
    <source>
        <dbReference type="Proteomes" id="UP001219605"/>
    </source>
</evidence>
<feature type="region of interest" description="Disordered" evidence="1">
    <location>
        <begin position="288"/>
        <end position="320"/>
    </location>
</feature>
<name>A0ABY7ZUL5_9ACTN</name>
<sequence>MPLKAQFYERETYFRESFADVVDILGPEWPAKLRDGALLMMKPEGLIAAKLETVHSFLVDHQFSVVAVEDLALTGHRWRELWRYQLTSATLDRLTVNELAYGSGRALTLVLKSDPDHDLPATVRLSTLKGSASLAAQVPGTLRSLLQQPNRVFSLVHFADEPADLVRELGVLFDAPARRRLLTALGSGVISAEDRVRLDRAIAQPADATRSLDLAPAVRRIDRALADHAAGRPGERDRVAALRDELRRAADGDPVEFRAFVRELSRTGCPVDTWDLTVLGSYAVTCDEPGHPKSLTNPDPQTWRTPAEQHADQRLSSTRA</sequence>
<evidence type="ECO:0000313" key="2">
    <source>
        <dbReference type="EMBL" id="WDZ85842.1"/>
    </source>
</evidence>
<dbReference type="Gene3D" id="3.30.70.141">
    <property type="entry name" value="Nucleoside diphosphate kinase-like domain"/>
    <property type="match status" value="1"/>
</dbReference>
<dbReference type="Proteomes" id="UP001219605">
    <property type="component" value="Chromosome"/>
</dbReference>
<evidence type="ECO:0000256" key="1">
    <source>
        <dbReference type="SAM" id="MobiDB-lite"/>
    </source>
</evidence>
<keyword evidence="3" id="KW-1185">Reference proteome</keyword>
<protein>
    <submittedName>
        <fullName evidence="2">Nucleoside-diphosphate kinase</fullName>
    </submittedName>
</protein>
<dbReference type="InterPro" id="IPR036850">
    <property type="entry name" value="NDK-like_dom_sf"/>
</dbReference>
<dbReference type="GO" id="GO:0016301">
    <property type="term" value="F:kinase activity"/>
    <property type="evidence" value="ECO:0007669"/>
    <property type="project" value="UniProtKB-KW"/>
</dbReference>
<keyword evidence="2" id="KW-0418">Kinase</keyword>
<reference evidence="2 3" key="1">
    <citation type="submission" date="2023-02" db="EMBL/GenBank/DDBJ databases">
        <authorList>
            <person name="Mo P."/>
        </authorList>
    </citation>
    <scope>NUCLEOTIDE SEQUENCE [LARGE SCALE GENOMIC DNA]</scope>
    <source>
        <strain evidence="2 3">HUAS 3</strain>
    </source>
</reference>
<accession>A0ABY7ZUL5</accession>
<keyword evidence="2" id="KW-0808">Transferase</keyword>
<dbReference type="RefSeq" id="WP_275032601.1">
    <property type="nucleotide sequence ID" value="NZ_CP118615.1"/>
</dbReference>
<proteinExistence type="predicted"/>
<dbReference type="SUPFAM" id="SSF54919">
    <property type="entry name" value="Nucleoside diphosphate kinase, NDK"/>
    <property type="match status" value="1"/>
</dbReference>
<feature type="compositionally biased region" description="Polar residues" evidence="1">
    <location>
        <begin position="294"/>
        <end position="304"/>
    </location>
</feature>
<gene>
    <name evidence="2" type="ORF">PVK37_05250</name>
</gene>